<dbReference type="InterPro" id="IPR014436">
    <property type="entry name" value="Extradiol_dOase_DODA"/>
</dbReference>
<comment type="cofactor">
    <cofactor evidence="1">
        <name>Zn(2+)</name>
        <dbReference type="ChEBI" id="CHEBI:29105"/>
    </cofactor>
</comment>
<keyword evidence="4" id="KW-0862">Zinc</keyword>
<dbReference type="GO" id="GO:0008270">
    <property type="term" value="F:zinc ion binding"/>
    <property type="evidence" value="ECO:0007669"/>
    <property type="project" value="InterPro"/>
</dbReference>
<evidence type="ECO:0000256" key="1">
    <source>
        <dbReference type="ARBA" id="ARBA00001947"/>
    </source>
</evidence>
<dbReference type="SUPFAM" id="SSF53213">
    <property type="entry name" value="LigB-like"/>
    <property type="match status" value="1"/>
</dbReference>
<dbReference type="Pfam" id="PF02900">
    <property type="entry name" value="LigB"/>
    <property type="match status" value="1"/>
</dbReference>
<dbReference type="Proteomes" id="UP000242875">
    <property type="component" value="Unassembled WGS sequence"/>
</dbReference>
<dbReference type="GO" id="GO:0008198">
    <property type="term" value="F:ferrous iron binding"/>
    <property type="evidence" value="ECO:0007669"/>
    <property type="project" value="InterPro"/>
</dbReference>
<dbReference type="EMBL" id="MVBO01000001">
    <property type="protein sequence ID" value="OZJ06892.1"/>
    <property type="molecule type" value="Genomic_DNA"/>
</dbReference>
<dbReference type="PANTHER" id="PTHR30096:SF0">
    <property type="entry name" value="4,5-DOPA DIOXYGENASE EXTRADIOL-LIKE PROTEIN"/>
    <property type="match status" value="1"/>
</dbReference>
<evidence type="ECO:0000256" key="5">
    <source>
        <dbReference type="ARBA" id="ARBA00023002"/>
    </source>
</evidence>
<evidence type="ECO:0000259" key="6">
    <source>
        <dbReference type="Pfam" id="PF02900"/>
    </source>
</evidence>
<keyword evidence="3" id="KW-0479">Metal-binding</keyword>
<dbReference type="Gene3D" id="3.40.830.10">
    <property type="entry name" value="LigB-like"/>
    <property type="match status" value="1"/>
</dbReference>
<gene>
    <name evidence="7" type="ORF">BZG36_00252</name>
</gene>
<comment type="similarity">
    <text evidence="2">Belongs to the DODA-type extradiol aromatic ring-opening dioxygenase family.</text>
</comment>
<dbReference type="CDD" id="cd07363">
    <property type="entry name" value="45_DOPA_Dioxygenase"/>
    <property type="match status" value="1"/>
</dbReference>
<evidence type="ECO:0000313" key="8">
    <source>
        <dbReference type="Proteomes" id="UP000242875"/>
    </source>
</evidence>
<name>A0A261Y8F2_9FUNG</name>
<evidence type="ECO:0000256" key="2">
    <source>
        <dbReference type="ARBA" id="ARBA00007581"/>
    </source>
</evidence>
<dbReference type="GO" id="GO:0016702">
    <property type="term" value="F:oxidoreductase activity, acting on single donors with incorporation of molecular oxygen, incorporation of two atoms of oxygen"/>
    <property type="evidence" value="ECO:0007669"/>
    <property type="project" value="UniProtKB-ARBA"/>
</dbReference>
<protein>
    <recommendedName>
        <fullName evidence="6">Extradiol ring-cleavage dioxygenase class III enzyme subunit B domain-containing protein</fullName>
    </recommendedName>
</protein>
<dbReference type="OrthoDB" id="7396853at2759"/>
<dbReference type="InterPro" id="IPR004183">
    <property type="entry name" value="Xdiol_dOase_suB"/>
</dbReference>
<dbReference type="PIRSF" id="PIRSF006157">
    <property type="entry name" value="Doxgns_DODA"/>
    <property type="match status" value="1"/>
</dbReference>
<evidence type="ECO:0000256" key="3">
    <source>
        <dbReference type="ARBA" id="ARBA00022723"/>
    </source>
</evidence>
<accession>A0A261Y8F2</accession>
<proteinExistence type="inferred from homology"/>
<keyword evidence="5" id="KW-0560">Oxidoreductase</keyword>
<evidence type="ECO:0000313" key="7">
    <source>
        <dbReference type="EMBL" id="OZJ06892.1"/>
    </source>
</evidence>
<dbReference type="AlphaFoldDB" id="A0A261Y8F2"/>
<evidence type="ECO:0000256" key="4">
    <source>
        <dbReference type="ARBA" id="ARBA00022833"/>
    </source>
</evidence>
<sequence length="283" mass="31633">MTTMGVLKRTPLLYISHGGPNLLEDTGAPSLFYDRLGQYIKNKVKPTAIVIFSAHCKRVQIQYTVVDASPKPKLIYDFYGFPNRYYEQRWDHQGSPQLASRIVQLLKNANIPAQTTKRGIDHGTWVPLKRAMESTGGLPVVQVSLYQDENVDKYIAVGRALRSLRDENVLLIGSGAAIHNLRDMFSTMGNPVPPSYVTSFDEDLLKSLTKTPKSSVLDELRKLPQHPAFRRCHPTAEHFLPIYIVAGAAHLDMADQSDEIERIMSGTMGTVGWASFRFGGPTF</sequence>
<organism evidence="7 8">
    <name type="scientific">Bifiguratus adelaidae</name>
    <dbReference type="NCBI Taxonomy" id="1938954"/>
    <lineage>
        <taxon>Eukaryota</taxon>
        <taxon>Fungi</taxon>
        <taxon>Fungi incertae sedis</taxon>
        <taxon>Mucoromycota</taxon>
        <taxon>Mucoromycotina</taxon>
        <taxon>Endogonomycetes</taxon>
        <taxon>Endogonales</taxon>
        <taxon>Endogonales incertae sedis</taxon>
        <taxon>Bifiguratus</taxon>
    </lineage>
</organism>
<feature type="domain" description="Extradiol ring-cleavage dioxygenase class III enzyme subunit B" evidence="6">
    <location>
        <begin position="30"/>
        <end position="252"/>
    </location>
</feature>
<reference evidence="7 8" key="1">
    <citation type="journal article" date="2017" name="Mycologia">
        <title>Bifiguratus adelaidae, gen. et sp. nov., a new member of Mucoromycotina in endophytic and soil-dwelling habitats.</title>
        <authorList>
            <person name="Torres-Cruz T.J."/>
            <person name="Billingsley Tobias T.L."/>
            <person name="Almatruk M."/>
            <person name="Hesse C."/>
            <person name="Kuske C.R."/>
            <person name="Desiro A."/>
            <person name="Benucci G.M."/>
            <person name="Bonito G."/>
            <person name="Stajich J.E."/>
            <person name="Dunlap C."/>
            <person name="Arnold A.E."/>
            <person name="Porras-Alfaro A."/>
        </authorList>
    </citation>
    <scope>NUCLEOTIDE SEQUENCE [LARGE SCALE GENOMIC DNA]</scope>
    <source>
        <strain evidence="7 8">AZ0501</strain>
    </source>
</reference>
<dbReference type="PANTHER" id="PTHR30096">
    <property type="entry name" value="4,5-DOPA DIOXYGENASE EXTRADIOL-LIKE PROTEIN"/>
    <property type="match status" value="1"/>
</dbReference>
<keyword evidence="8" id="KW-1185">Reference proteome</keyword>
<comment type="caution">
    <text evidence="7">The sequence shown here is derived from an EMBL/GenBank/DDBJ whole genome shotgun (WGS) entry which is preliminary data.</text>
</comment>